<organism evidence="2 3">
    <name type="scientific">Macrolepiota fuliginosa MF-IS2</name>
    <dbReference type="NCBI Taxonomy" id="1400762"/>
    <lineage>
        <taxon>Eukaryota</taxon>
        <taxon>Fungi</taxon>
        <taxon>Dikarya</taxon>
        <taxon>Basidiomycota</taxon>
        <taxon>Agaricomycotina</taxon>
        <taxon>Agaricomycetes</taxon>
        <taxon>Agaricomycetidae</taxon>
        <taxon>Agaricales</taxon>
        <taxon>Agaricineae</taxon>
        <taxon>Agaricaceae</taxon>
        <taxon>Macrolepiota</taxon>
    </lineage>
</organism>
<dbReference type="Proteomes" id="UP000807342">
    <property type="component" value="Unassembled WGS sequence"/>
</dbReference>
<evidence type="ECO:0000313" key="2">
    <source>
        <dbReference type="EMBL" id="KAF9447885.1"/>
    </source>
</evidence>
<comment type="caution">
    <text evidence="2">The sequence shown here is derived from an EMBL/GenBank/DDBJ whole genome shotgun (WGS) entry which is preliminary data.</text>
</comment>
<dbReference type="AlphaFoldDB" id="A0A9P5XBX7"/>
<accession>A0A9P5XBX7</accession>
<evidence type="ECO:0000256" key="1">
    <source>
        <dbReference type="SAM" id="Phobius"/>
    </source>
</evidence>
<sequence>MRLRFYSCKPPWHSSVPVHTRESPFFLVLSLPYTPRTYFTHSFCTYVDVLFLLVLALGLRVSCPWDFFIPHPPSHISIHTSFGCHAASFSLAMHRLTIPYYFSLHFCFYLVKSTVVTQSCWASGAWMIRYIPFHLFLLCLQM</sequence>
<reference evidence="2" key="1">
    <citation type="submission" date="2020-11" db="EMBL/GenBank/DDBJ databases">
        <authorList>
            <consortium name="DOE Joint Genome Institute"/>
            <person name="Ahrendt S."/>
            <person name="Riley R."/>
            <person name="Andreopoulos W."/>
            <person name="Labutti K."/>
            <person name="Pangilinan J."/>
            <person name="Ruiz-Duenas F.J."/>
            <person name="Barrasa J.M."/>
            <person name="Sanchez-Garcia M."/>
            <person name="Camarero S."/>
            <person name="Miyauchi S."/>
            <person name="Serrano A."/>
            <person name="Linde D."/>
            <person name="Babiker R."/>
            <person name="Drula E."/>
            <person name="Ayuso-Fernandez I."/>
            <person name="Pacheco R."/>
            <person name="Padilla G."/>
            <person name="Ferreira P."/>
            <person name="Barriuso J."/>
            <person name="Kellner H."/>
            <person name="Castanera R."/>
            <person name="Alfaro M."/>
            <person name="Ramirez L."/>
            <person name="Pisabarro A.G."/>
            <person name="Kuo A."/>
            <person name="Tritt A."/>
            <person name="Lipzen A."/>
            <person name="He G."/>
            <person name="Yan M."/>
            <person name="Ng V."/>
            <person name="Cullen D."/>
            <person name="Martin F."/>
            <person name="Rosso M.-N."/>
            <person name="Henrissat B."/>
            <person name="Hibbett D."/>
            <person name="Martinez A.T."/>
            <person name="Grigoriev I.V."/>
        </authorList>
    </citation>
    <scope>NUCLEOTIDE SEQUENCE</scope>
    <source>
        <strain evidence="2">MF-IS2</strain>
    </source>
</reference>
<protein>
    <submittedName>
        <fullName evidence="2">Uncharacterized protein</fullName>
    </submittedName>
</protein>
<proteinExistence type="predicted"/>
<feature type="transmembrane region" description="Helical" evidence="1">
    <location>
        <begin position="38"/>
        <end position="59"/>
    </location>
</feature>
<keyword evidence="1" id="KW-1133">Transmembrane helix</keyword>
<evidence type="ECO:0000313" key="3">
    <source>
        <dbReference type="Proteomes" id="UP000807342"/>
    </source>
</evidence>
<keyword evidence="1" id="KW-0812">Transmembrane</keyword>
<keyword evidence="3" id="KW-1185">Reference proteome</keyword>
<keyword evidence="1" id="KW-0472">Membrane</keyword>
<dbReference type="EMBL" id="MU151182">
    <property type="protein sequence ID" value="KAF9447885.1"/>
    <property type="molecule type" value="Genomic_DNA"/>
</dbReference>
<gene>
    <name evidence="2" type="ORF">P691DRAFT_705987</name>
</gene>
<name>A0A9P5XBX7_9AGAR</name>